<protein>
    <recommendedName>
        <fullName evidence="11">AA9 family lytic polysaccharide monooxygenase</fullName>
        <ecNumber evidence="11">1.14.99.56</ecNumber>
    </recommendedName>
    <alternativeName>
        <fullName evidence="11">Endo-beta-1,4-glucanase</fullName>
    </alternativeName>
    <alternativeName>
        <fullName evidence="11">Glycosyl hydrolase 61 family protein</fullName>
    </alternativeName>
</protein>
<keyword evidence="3 11" id="KW-0964">Secreted</keyword>
<name>A0A3N4IVJ7_ASCIM</name>
<keyword evidence="12" id="KW-0732">Signal</keyword>
<dbReference type="InterPro" id="IPR049892">
    <property type="entry name" value="AA9"/>
</dbReference>
<evidence type="ECO:0000256" key="9">
    <source>
        <dbReference type="ARBA" id="ARBA00044502"/>
    </source>
</evidence>
<dbReference type="GO" id="GO:0005576">
    <property type="term" value="C:extracellular region"/>
    <property type="evidence" value="ECO:0007669"/>
    <property type="project" value="UniProtKB-SubCell"/>
</dbReference>
<gene>
    <name evidence="14" type="ORF">BJ508DRAFT_410121</name>
</gene>
<dbReference type="GO" id="GO:0008810">
    <property type="term" value="F:cellulase activity"/>
    <property type="evidence" value="ECO:0007669"/>
    <property type="project" value="UniProtKB-UniRule"/>
</dbReference>
<dbReference type="PANTHER" id="PTHR33353:SF17">
    <property type="entry name" value="ENDO-BETA-1,4-GLUCANASE D"/>
    <property type="match status" value="1"/>
</dbReference>
<comment type="subcellular location">
    <subcellularLocation>
        <location evidence="2 11">Secreted</location>
    </subcellularLocation>
</comment>
<dbReference type="Gene3D" id="2.70.50.70">
    <property type="match status" value="1"/>
</dbReference>
<feature type="signal peptide" evidence="12">
    <location>
        <begin position="1"/>
        <end position="21"/>
    </location>
</feature>
<evidence type="ECO:0000256" key="10">
    <source>
        <dbReference type="ARBA" id="ARBA00045077"/>
    </source>
</evidence>
<evidence type="ECO:0000313" key="14">
    <source>
        <dbReference type="EMBL" id="RPA88260.1"/>
    </source>
</evidence>
<keyword evidence="15" id="KW-1185">Reference proteome</keyword>
<sequence length="230" mass="23967">MKLSVGTVLSLIAATASMVNAHATLQYINDNSDVVRAPPSNNPVMDVTSSDMACNVNGGTPKSSVLTVAAGSSVTLEWHHGGRDTQAIDPSHKGPVITYLAKVPDATTATNPASLKWFKIYQDGLSGETWGVDKLVANNGKYTHTIPSSIPSGDYLIRSEIIALHAAGTYPGAQFYMGCGQLRVTGGGNANPPTVSLPGAYKGTDAGIQISIYYPKVTNYIVPGPAVFSG</sequence>
<evidence type="ECO:0000256" key="2">
    <source>
        <dbReference type="ARBA" id="ARBA00004613"/>
    </source>
</evidence>
<keyword evidence="4 11" id="KW-0136">Cellulose degradation</keyword>
<evidence type="ECO:0000313" key="15">
    <source>
        <dbReference type="Proteomes" id="UP000275078"/>
    </source>
</evidence>
<reference evidence="14 15" key="1">
    <citation type="journal article" date="2018" name="Nat. Ecol. Evol.">
        <title>Pezizomycetes genomes reveal the molecular basis of ectomycorrhizal truffle lifestyle.</title>
        <authorList>
            <person name="Murat C."/>
            <person name="Payen T."/>
            <person name="Noel B."/>
            <person name="Kuo A."/>
            <person name="Morin E."/>
            <person name="Chen J."/>
            <person name="Kohler A."/>
            <person name="Krizsan K."/>
            <person name="Balestrini R."/>
            <person name="Da Silva C."/>
            <person name="Montanini B."/>
            <person name="Hainaut M."/>
            <person name="Levati E."/>
            <person name="Barry K.W."/>
            <person name="Belfiori B."/>
            <person name="Cichocki N."/>
            <person name="Clum A."/>
            <person name="Dockter R.B."/>
            <person name="Fauchery L."/>
            <person name="Guy J."/>
            <person name="Iotti M."/>
            <person name="Le Tacon F."/>
            <person name="Lindquist E.A."/>
            <person name="Lipzen A."/>
            <person name="Malagnac F."/>
            <person name="Mello A."/>
            <person name="Molinier V."/>
            <person name="Miyauchi S."/>
            <person name="Poulain J."/>
            <person name="Riccioni C."/>
            <person name="Rubini A."/>
            <person name="Sitrit Y."/>
            <person name="Splivallo R."/>
            <person name="Traeger S."/>
            <person name="Wang M."/>
            <person name="Zifcakova L."/>
            <person name="Wipf D."/>
            <person name="Zambonelli A."/>
            <person name="Paolocci F."/>
            <person name="Nowrousian M."/>
            <person name="Ottonello S."/>
            <person name="Baldrian P."/>
            <person name="Spatafora J.W."/>
            <person name="Henrissat B."/>
            <person name="Nagy L.G."/>
            <person name="Aury J.M."/>
            <person name="Wincker P."/>
            <person name="Grigoriev I.V."/>
            <person name="Bonfante P."/>
            <person name="Martin F.M."/>
        </authorList>
    </citation>
    <scope>NUCLEOTIDE SEQUENCE [LARGE SCALE GENOMIC DNA]</scope>
    <source>
        <strain evidence="14 15">RN42</strain>
    </source>
</reference>
<accession>A0A3N4IVJ7</accession>
<evidence type="ECO:0000256" key="5">
    <source>
        <dbReference type="ARBA" id="ARBA00023008"/>
    </source>
</evidence>
<dbReference type="PANTHER" id="PTHR33353">
    <property type="entry name" value="PUTATIVE (AFU_ORTHOLOGUE AFUA_1G12560)-RELATED"/>
    <property type="match status" value="1"/>
</dbReference>
<comment type="domain">
    <text evidence="11">Has a modular structure: an endo-beta-1,4-glucanase catalytic module at the N-terminus, a linker rich in serines and threonines, and a C-terminal carbohydrate-binding module (CBM).</text>
</comment>
<dbReference type="AlphaFoldDB" id="A0A3N4IVJ7"/>
<keyword evidence="7 11" id="KW-0119">Carbohydrate metabolism</keyword>
<keyword evidence="14" id="KW-0378">Hydrolase</keyword>
<comment type="cofactor">
    <cofactor evidence="1">
        <name>Cu(2+)</name>
        <dbReference type="ChEBI" id="CHEBI:29036"/>
    </cofactor>
</comment>
<evidence type="ECO:0000256" key="7">
    <source>
        <dbReference type="ARBA" id="ARBA00023277"/>
    </source>
</evidence>
<organism evidence="14 15">
    <name type="scientific">Ascobolus immersus RN42</name>
    <dbReference type="NCBI Taxonomy" id="1160509"/>
    <lineage>
        <taxon>Eukaryota</taxon>
        <taxon>Fungi</taxon>
        <taxon>Dikarya</taxon>
        <taxon>Ascomycota</taxon>
        <taxon>Pezizomycotina</taxon>
        <taxon>Pezizomycetes</taxon>
        <taxon>Pezizales</taxon>
        <taxon>Ascobolaceae</taxon>
        <taxon>Ascobolus</taxon>
    </lineage>
</organism>
<feature type="chain" id="PRO_5018021699" description="AA9 family lytic polysaccharide monooxygenase" evidence="12">
    <location>
        <begin position="22"/>
        <end position="230"/>
    </location>
</feature>
<evidence type="ECO:0000256" key="12">
    <source>
        <dbReference type="SAM" id="SignalP"/>
    </source>
</evidence>
<dbReference type="Pfam" id="PF03443">
    <property type="entry name" value="AA9"/>
    <property type="match status" value="1"/>
</dbReference>
<feature type="domain" description="Auxiliary Activity family 9 catalytic" evidence="13">
    <location>
        <begin position="26"/>
        <end position="220"/>
    </location>
</feature>
<evidence type="ECO:0000259" key="13">
    <source>
        <dbReference type="Pfam" id="PF03443"/>
    </source>
</evidence>
<dbReference type="Proteomes" id="UP000275078">
    <property type="component" value="Unassembled WGS sequence"/>
</dbReference>
<evidence type="ECO:0000256" key="1">
    <source>
        <dbReference type="ARBA" id="ARBA00001973"/>
    </source>
</evidence>
<keyword evidence="5" id="KW-0186">Copper</keyword>
<dbReference type="GO" id="GO:0030245">
    <property type="term" value="P:cellulose catabolic process"/>
    <property type="evidence" value="ECO:0007669"/>
    <property type="project" value="UniProtKB-UniRule"/>
</dbReference>
<dbReference type="STRING" id="1160509.A0A3N4IVJ7"/>
<dbReference type="CDD" id="cd21175">
    <property type="entry name" value="LPMO_AA9"/>
    <property type="match status" value="1"/>
</dbReference>
<comment type="function">
    <text evidence="11">Lytic polysaccharide monooxygenase (LMPO) that depolymerizes crystalline and amorphous polysaccharides via the oxidation of scissile alpha- or beta-(1-4)-glycosidic bonds, yielding C1 and/or C4 oxidation products. Catalysis by LPMOs requires the reduction of the active-site copper from Cu(II) to Cu(I) by a reducing agent and H(2)O(2) or O(2) as a cosubstrate.</text>
</comment>
<evidence type="ECO:0000256" key="8">
    <source>
        <dbReference type="ARBA" id="ARBA00023326"/>
    </source>
</evidence>
<evidence type="ECO:0000256" key="6">
    <source>
        <dbReference type="ARBA" id="ARBA00023157"/>
    </source>
</evidence>
<dbReference type="GO" id="GO:0030248">
    <property type="term" value="F:cellulose binding"/>
    <property type="evidence" value="ECO:0007669"/>
    <property type="project" value="UniProtKB-UniRule"/>
</dbReference>
<evidence type="ECO:0000256" key="4">
    <source>
        <dbReference type="ARBA" id="ARBA00023001"/>
    </source>
</evidence>
<evidence type="ECO:0000256" key="3">
    <source>
        <dbReference type="ARBA" id="ARBA00022525"/>
    </source>
</evidence>
<dbReference type="OrthoDB" id="5558646at2759"/>
<evidence type="ECO:0000256" key="11">
    <source>
        <dbReference type="RuleBase" id="RU368122"/>
    </source>
</evidence>
<dbReference type="EC" id="1.14.99.56" evidence="11"/>
<dbReference type="EMBL" id="ML119645">
    <property type="protein sequence ID" value="RPA88260.1"/>
    <property type="molecule type" value="Genomic_DNA"/>
</dbReference>
<proteinExistence type="inferred from homology"/>
<keyword evidence="8 11" id="KW-0624">Polysaccharide degradation</keyword>
<dbReference type="InterPro" id="IPR005103">
    <property type="entry name" value="AA9_LPMO"/>
</dbReference>
<comment type="similarity">
    <text evidence="9">Belongs to the polysaccharide monooxygenase AA9 family.</text>
</comment>
<keyword evidence="6 11" id="KW-1015">Disulfide bond</keyword>
<comment type="catalytic activity">
    <reaction evidence="10 11">
        <text>[(1-&gt;4)-beta-D-glucosyl]n+m + reduced acceptor + O2 = 4-dehydro-beta-D-glucosyl-[(1-&gt;4)-beta-D-glucosyl]n-1 + [(1-&gt;4)-beta-D-glucosyl]m + acceptor + H2O.</text>
        <dbReference type="EC" id="1.14.99.56"/>
    </reaction>
</comment>